<comment type="caution">
    <text evidence="2">The sequence shown here is derived from an EMBL/GenBank/DDBJ whole genome shotgun (WGS) entry which is preliminary data.</text>
</comment>
<dbReference type="Proteomes" id="UP001152888">
    <property type="component" value="Unassembled WGS sequence"/>
</dbReference>
<dbReference type="EMBL" id="CAKOFQ010006938">
    <property type="protein sequence ID" value="CAH1983373.1"/>
    <property type="molecule type" value="Genomic_DNA"/>
</dbReference>
<feature type="compositionally biased region" description="Acidic residues" evidence="1">
    <location>
        <begin position="1"/>
        <end position="26"/>
    </location>
</feature>
<feature type="compositionally biased region" description="Acidic residues" evidence="1">
    <location>
        <begin position="35"/>
        <end position="44"/>
    </location>
</feature>
<sequence length="102" mass="11796">MADETEEEHDLEGELEEEEQATEADEIDTKGAIDAESEETEPSSESEKSTKSIGNTLSDIFYHRYFRDIVKSTIVFVIALKMAQECKHMRIPIKEYQPFHRL</sequence>
<evidence type="ECO:0000256" key="1">
    <source>
        <dbReference type="SAM" id="MobiDB-lite"/>
    </source>
</evidence>
<accession>A0A9P0KZD0</accession>
<dbReference type="OrthoDB" id="6769448at2759"/>
<organism evidence="2 3">
    <name type="scientific">Acanthoscelides obtectus</name>
    <name type="common">Bean weevil</name>
    <name type="synonym">Bruchus obtectus</name>
    <dbReference type="NCBI Taxonomy" id="200917"/>
    <lineage>
        <taxon>Eukaryota</taxon>
        <taxon>Metazoa</taxon>
        <taxon>Ecdysozoa</taxon>
        <taxon>Arthropoda</taxon>
        <taxon>Hexapoda</taxon>
        <taxon>Insecta</taxon>
        <taxon>Pterygota</taxon>
        <taxon>Neoptera</taxon>
        <taxon>Endopterygota</taxon>
        <taxon>Coleoptera</taxon>
        <taxon>Polyphaga</taxon>
        <taxon>Cucujiformia</taxon>
        <taxon>Chrysomeloidea</taxon>
        <taxon>Chrysomelidae</taxon>
        <taxon>Bruchinae</taxon>
        <taxon>Bruchini</taxon>
        <taxon>Acanthoscelides</taxon>
    </lineage>
</organism>
<evidence type="ECO:0000313" key="3">
    <source>
        <dbReference type="Proteomes" id="UP001152888"/>
    </source>
</evidence>
<name>A0A9P0KZD0_ACAOB</name>
<dbReference type="AlphaFoldDB" id="A0A9P0KZD0"/>
<protein>
    <submittedName>
        <fullName evidence="2">Uncharacterized protein</fullName>
    </submittedName>
</protein>
<feature type="region of interest" description="Disordered" evidence="1">
    <location>
        <begin position="1"/>
        <end position="53"/>
    </location>
</feature>
<evidence type="ECO:0000313" key="2">
    <source>
        <dbReference type="EMBL" id="CAH1983373.1"/>
    </source>
</evidence>
<keyword evidence="3" id="KW-1185">Reference proteome</keyword>
<reference evidence="2" key="1">
    <citation type="submission" date="2022-03" db="EMBL/GenBank/DDBJ databases">
        <authorList>
            <person name="Sayadi A."/>
        </authorList>
    </citation>
    <scope>NUCLEOTIDE SEQUENCE</scope>
</reference>
<proteinExistence type="predicted"/>
<gene>
    <name evidence="2" type="ORF">ACAOBT_LOCUS15533</name>
</gene>